<evidence type="ECO:0008006" key="6">
    <source>
        <dbReference type="Google" id="ProtNLM"/>
    </source>
</evidence>
<dbReference type="Pfam" id="PF20430">
    <property type="entry name" value="Eplus_motif"/>
    <property type="match status" value="1"/>
</dbReference>
<proteinExistence type="inferred from homology"/>
<dbReference type="Gene3D" id="1.25.40.10">
    <property type="entry name" value="Tetratricopeptide repeat domain"/>
    <property type="match status" value="5"/>
</dbReference>
<organism evidence="4 5">
    <name type="scientific">Coptis chinensis</name>
    <dbReference type="NCBI Taxonomy" id="261450"/>
    <lineage>
        <taxon>Eukaryota</taxon>
        <taxon>Viridiplantae</taxon>
        <taxon>Streptophyta</taxon>
        <taxon>Embryophyta</taxon>
        <taxon>Tracheophyta</taxon>
        <taxon>Spermatophyta</taxon>
        <taxon>Magnoliopsida</taxon>
        <taxon>Ranunculales</taxon>
        <taxon>Ranunculaceae</taxon>
        <taxon>Coptidoideae</taxon>
        <taxon>Coptis</taxon>
    </lineage>
</organism>
<evidence type="ECO:0000256" key="3">
    <source>
        <dbReference type="PROSITE-ProRule" id="PRU00708"/>
    </source>
</evidence>
<dbReference type="Pfam" id="PF12854">
    <property type="entry name" value="PPR_1"/>
    <property type="match status" value="1"/>
</dbReference>
<feature type="repeat" description="PPR" evidence="3">
    <location>
        <begin position="98"/>
        <end position="132"/>
    </location>
</feature>
<feature type="repeat" description="PPR" evidence="3">
    <location>
        <begin position="160"/>
        <end position="190"/>
    </location>
</feature>
<feature type="repeat" description="PPR" evidence="3">
    <location>
        <begin position="191"/>
        <end position="225"/>
    </location>
</feature>
<feature type="repeat" description="PPR" evidence="3">
    <location>
        <begin position="386"/>
        <end position="421"/>
    </location>
</feature>
<sequence>MLHRDNVTYGSMINVYLKNGDLGSAEKLFKVIPGENVVASSAMIDGYAKAGRIEDARRVFNGMTERNVFTWTCLISGYLRIGNVYEARWLFYWMPERNVVSWTTMILGFARNGLIGEALKFFNQMPQKNVVAWTIMVKSLIENYQTDEARKLWDEMPMRNLYSWNIMLSGYLDENRLNEAIELFKVMPQRNAVSWTSMVAGLARNGMTESAREYFDQMPEKDIASWNAMITAYANGGLMIEATELFNLMCERNTVTWNAMIDGYSRNGPQYEALKLLILMLRASVRPNETTITSVVSACESRVELIQIHTLVMLTGFDFETSLSNALITMYSRCGDIPSACNTFKNLKAKDIVSWTAMILAYSNHGYGHHALQAFACMLRSGAKPDHITFVAVLSACSHAGLLEKGQRLFRSMSRTYGLEPKAEHYSCLVDILGRSGRVNEALQVVNQMPPDKRDGPVLGALLGACKYHGDIDVAKEIGLKVIELEPTRSGGYTLLANVYAQNGKWDEFASMKKRMKERKVKKIPGISQIEVENKTHSFFAGDRSHPQAKEIRDMLQEKLVPQMKDMGYLQANSSVHLYNFM</sequence>
<keyword evidence="2" id="KW-0677">Repeat</keyword>
<evidence type="ECO:0000313" key="5">
    <source>
        <dbReference type="Proteomes" id="UP000631114"/>
    </source>
</evidence>
<reference evidence="4 5" key="1">
    <citation type="submission" date="2020-10" db="EMBL/GenBank/DDBJ databases">
        <title>The Coptis chinensis genome and diversification of protoberbering-type alkaloids.</title>
        <authorList>
            <person name="Wang B."/>
            <person name="Shu S."/>
            <person name="Song C."/>
            <person name="Liu Y."/>
        </authorList>
    </citation>
    <scope>NUCLEOTIDE SEQUENCE [LARGE SCALE GENOMIC DNA]</scope>
    <source>
        <strain evidence="4">HL-2020</strain>
        <tissue evidence="4">Leaf</tissue>
    </source>
</reference>
<dbReference type="InterPro" id="IPR011990">
    <property type="entry name" value="TPR-like_helical_dom_sf"/>
</dbReference>
<dbReference type="InterPro" id="IPR046849">
    <property type="entry name" value="E2_motif"/>
</dbReference>
<dbReference type="NCBIfam" id="TIGR00756">
    <property type="entry name" value="PPR"/>
    <property type="match status" value="9"/>
</dbReference>
<feature type="repeat" description="PPR" evidence="3">
    <location>
        <begin position="253"/>
        <end position="287"/>
    </location>
</feature>
<dbReference type="Pfam" id="PF13041">
    <property type="entry name" value="PPR_2"/>
    <property type="match status" value="3"/>
</dbReference>
<evidence type="ECO:0000256" key="2">
    <source>
        <dbReference type="ARBA" id="ARBA00022737"/>
    </source>
</evidence>
<feature type="repeat" description="PPR" evidence="3">
    <location>
        <begin position="5"/>
        <end position="35"/>
    </location>
</feature>
<dbReference type="AlphaFoldDB" id="A0A835HS38"/>
<dbReference type="InterPro" id="IPR002885">
    <property type="entry name" value="PPR_rpt"/>
</dbReference>
<dbReference type="Proteomes" id="UP000631114">
    <property type="component" value="Unassembled WGS sequence"/>
</dbReference>
<dbReference type="InterPro" id="IPR046848">
    <property type="entry name" value="E_motif"/>
</dbReference>
<keyword evidence="5" id="KW-1185">Reference proteome</keyword>
<evidence type="ECO:0000256" key="1">
    <source>
        <dbReference type="ARBA" id="ARBA00007626"/>
    </source>
</evidence>
<dbReference type="EMBL" id="JADFTS010000005">
    <property type="protein sequence ID" value="KAF9605960.1"/>
    <property type="molecule type" value="Genomic_DNA"/>
</dbReference>
<comment type="caution">
    <text evidence="4">The sequence shown here is derived from an EMBL/GenBank/DDBJ whole genome shotgun (WGS) entry which is preliminary data.</text>
</comment>
<feature type="repeat" description="PPR" evidence="3">
    <location>
        <begin position="36"/>
        <end position="70"/>
    </location>
</feature>
<dbReference type="Pfam" id="PF20431">
    <property type="entry name" value="E_motif"/>
    <property type="match status" value="1"/>
</dbReference>
<dbReference type="OrthoDB" id="185373at2759"/>
<evidence type="ECO:0000313" key="4">
    <source>
        <dbReference type="EMBL" id="KAF9605960.1"/>
    </source>
</evidence>
<dbReference type="PROSITE" id="PS51375">
    <property type="entry name" value="PPR"/>
    <property type="match status" value="8"/>
</dbReference>
<dbReference type="PANTHER" id="PTHR46128:SF331">
    <property type="entry name" value="PENTACOTRIPEPTIDE-REPEAT REGION OF PRORP DOMAIN-CONTAINING PROTEIN"/>
    <property type="match status" value="1"/>
</dbReference>
<dbReference type="PANTHER" id="PTHR46128">
    <property type="entry name" value="MITOCHONDRIAL GROUP I INTRON SPLICING FACTOR CCM1"/>
    <property type="match status" value="1"/>
</dbReference>
<accession>A0A835HS38</accession>
<comment type="similarity">
    <text evidence="1">Belongs to the PPR family. P subfamily.</text>
</comment>
<protein>
    <recommendedName>
        <fullName evidence="6">Pentatricopeptide repeat-containing protein</fullName>
    </recommendedName>
</protein>
<dbReference type="InterPro" id="IPR050872">
    <property type="entry name" value="PPR_P_subfamily"/>
</dbReference>
<gene>
    <name evidence="4" type="ORF">IFM89_021286</name>
</gene>
<feature type="repeat" description="PPR" evidence="3">
    <location>
        <begin position="351"/>
        <end position="385"/>
    </location>
</feature>
<dbReference type="SUPFAM" id="SSF48452">
    <property type="entry name" value="TPR-like"/>
    <property type="match status" value="1"/>
</dbReference>
<dbReference type="Pfam" id="PF01535">
    <property type="entry name" value="PPR"/>
    <property type="match status" value="5"/>
</dbReference>
<name>A0A835HS38_9MAGN</name>
<dbReference type="FunFam" id="1.25.40.10:FF:001810">
    <property type="entry name" value="Pentatricopeptide repeat-containing protein mitochondrial"/>
    <property type="match status" value="1"/>
</dbReference>